<dbReference type="PANTHER" id="PTHR37489">
    <property type="entry name" value="DUF3500 DOMAIN-CONTAINING PROTEIN"/>
    <property type="match status" value="1"/>
</dbReference>
<accession>A0A0N1HKH6</accession>
<sequence length="430" mass="49022">MEKSMSRSTNWRDFIPPTDCKRSIELSHADAYRWADLRCEDSFIKEWKEHWMRLHQQPYKGITNDGVLVRDLFNLANEGDDHGAPINDMVKAAAKILSLTGSTKSSVLKLGIDAQEWRAWMNPEIYLSRHGMRLEETSEEIIIAVHSLLRASLSHAGYTKIRGCMNINHFLGETVNGTGVLNVNSYNFTLFGTPSTSEPWGWQIFGHHLSMNCFVLRTQMVISPVFMGAEPNCIDRGPNAGTELFVDQEQTALKLISSFTEAERSRVCVYQELQGIEYPGWRYHKADQRHLGGAFQDNRVIPYEGELVSTFSSTQQDIIRKLLTLSLDYLPERVLAIKLRDIENHWDATYFAWIGHFTRDEGFYYKIHSPVVLIEFDHHSGVFLNNALPLPFHIHTTVRTPNGNDYGKALLELYRIAGTTSSGSDIHASR</sequence>
<dbReference type="RefSeq" id="XP_017994723.1">
    <property type="nucleotide sequence ID" value="XM_018149498.1"/>
</dbReference>
<keyword evidence="2" id="KW-1185">Reference proteome</keyword>
<dbReference type="Pfam" id="PF12006">
    <property type="entry name" value="DUF3500"/>
    <property type="match status" value="1"/>
</dbReference>
<dbReference type="AlphaFoldDB" id="A0A0N1HKH6"/>
<dbReference type="OrthoDB" id="4539697at2759"/>
<organism evidence="1 2">
    <name type="scientific">Cyphellophora attinorum</name>
    <dbReference type="NCBI Taxonomy" id="1664694"/>
    <lineage>
        <taxon>Eukaryota</taxon>
        <taxon>Fungi</taxon>
        <taxon>Dikarya</taxon>
        <taxon>Ascomycota</taxon>
        <taxon>Pezizomycotina</taxon>
        <taxon>Eurotiomycetes</taxon>
        <taxon>Chaetothyriomycetidae</taxon>
        <taxon>Chaetothyriales</taxon>
        <taxon>Cyphellophoraceae</taxon>
        <taxon>Cyphellophora</taxon>
    </lineage>
</organism>
<evidence type="ECO:0000313" key="2">
    <source>
        <dbReference type="Proteomes" id="UP000038010"/>
    </source>
</evidence>
<protein>
    <recommendedName>
        <fullName evidence="3">DUF3500 domain-containing protein</fullName>
    </recommendedName>
</protein>
<comment type="caution">
    <text evidence="1">The sequence shown here is derived from an EMBL/GenBank/DDBJ whole genome shotgun (WGS) entry which is preliminary data.</text>
</comment>
<gene>
    <name evidence="1" type="ORF">AB675_8</name>
</gene>
<dbReference type="Proteomes" id="UP000038010">
    <property type="component" value="Unassembled WGS sequence"/>
</dbReference>
<proteinExistence type="predicted"/>
<dbReference type="InterPro" id="IPR021889">
    <property type="entry name" value="DUF3500"/>
</dbReference>
<evidence type="ECO:0008006" key="3">
    <source>
        <dbReference type="Google" id="ProtNLM"/>
    </source>
</evidence>
<evidence type="ECO:0000313" key="1">
    <source>
        <dbReference type="EMBL" id="KPI34760.1"/>
    </source>
</evidence>
<name>A0A0N1HKH6_9EURO</name>
<dbReference type="STRING" id="1664694.A0A0N1HKH6"/>
<dbReference type="GeneID" id="28740290"/>
<dbReference type="PANTHER" id="PTHR37489:SF1">
    <property type="entry name" value="DUF3500 DOMAIN-CONTAINING PROTEIN"/>
    <property type="match status" value="1"/>
</dbReference>
<reference evidence="1 2" key="1">
    <citation type="submission" date="2015-06" db="EMBL/GenBank/DDBJ databases">
        <title>Draft genome of the ant-associated black yeast Phialophora attae CBS 131958.</title>
        <authorList>
            <person name="Moreno L.F."/>
            <person name="Stielow B.J."/>
            <person name="de Hoog S."/>
            <person name="Vicente V.A."/>
            <person name="Weiss V.A."/>
            <person name="de Vries M."/>
            <person name="Cruz L.M."/>
            <person name="Souza E.M."/>
        </authorList>
    </citation>
    <scope>NUCLEOTIDE SEQUENCE [LARGE SCALE GENOMIC DNA]</scope>
    <source>
        <strain evidence="1 2">CBS 131958</strain>
    </source>
</reference>
<dbReference type="VEuPathDB" id="FungiDB:GeneID_28740290"/>
<dbReference type="EMBL" id="LFJN01000051">
    <property type="protein sequence ID" value="KPI34760.1"/>
    <property type="molecule type" value="Genomic_DNA"/>
</dbReference>